<dbReference type="Gene3D" id="2.40.50.1020">
    <property type="entry name" value="LytTr DNA-binding domain"/>
    <property type="match status" value="1"/>
</dbReference>
<dbReference type="EMBL" id="AMGM01000001">
    <property type="protein sequence ID" value="EKB51273.1"/>
    <property type="molecule type" value="Genomic_DNA"/>
</dbReference>
<evidence type="ECO:0000313" key="5">
    <source>
        <dbReference type="Proteomes" id="UP000004478"/>
    </source>
</evidence>
<dbReference type="PROSITE" id="PS50110">
    <property type="entry name" value="RESPONSE_REGULATORY"/>
    <property type="match status" value="1"/>
</dbReference>
<keyword evidence="1" id="KW-0597">Phosphoprotein</keyword>
<dbReference type="PANTHER" id="PTHR37299:SF1">
    <property type="entry name" value="STAGE 0 SPORULATION PROTEIN A HOMOLOG"/>
    <property type="match status" value="1"/>
</dbReference>
<protein>
    <submittedName>
        <fullName evidence="4">Sensory transduction protein lytR</fullName>
    </submittedName>
</protein>
<accession>K1LLM8</accession>
<comment type="caution">
    <text evidence="4">The sequence shown here is derived from an EMBL/GenBank/DDBJ whole genome shotgun (WGS) entry which is preliminary data.</text>
</comment>
<dbReference type="Proteomes" id="UP000004478">
    <property type="component" value="Unassembled WGS sequence"/>
</dbReference>
<feature type="domain" description="Response regulatory" evidence="2">
    <location>
        <begin position="2"/>
        <end position="115"/>
    </location>
</feature>
<dbReference type="InterPro" id="IPR007492">
    <property type="entry name" value="LytTR_DNA-bd_dom"/>
</dbReference>
<proteinExistence type="predicted"/>
<feature type="modified residue" description="4-aspartylphosphate" evidence="1">
    <location>
        <position position="55"/>
    </location>
</feature>
<evidence type="ECO:0000256" key="1">
    <source>
        <dbReference type="PROSITE-ProRule" id="PRU00169"/>
    </source>
</evidence>
<dbReference type="SUPFAM" id="SSF52172">
    <property type="entry name" value="CheY-like"/>
    <property type="match status" value="1"/>
</dbReference>
<dbReference type="PANTHER" id="PTHR37299">
    <property type="entry name" value="TRANSCRIPTIONAL REGULATOR-RELATED"/>
    <property type="match status" value="1"/>
</dbReference>
<dbReference type="RefSeq" id="WP_009183122.1">
    <property type="nucleotide sequence ID" value="NZ_AMGM01000001.1"/>
</dbReference>
<dbReference type="PROSITE" id="PS50930">
    <property type="entry name" value="HTH_LYTTR"/>
    <property type="match status" value="1"/>
</dbReference>
<gene>
    <name evidence="4" type="primary">lytR_1</name>
    <name evidence="4" type="ORF">B879_00067</name>
</gene>
<keyword evidence="5" id="KW-1185">Reference proteome</keyword>
<evidence type="ECO:0000259" key="3">
    <source>
        <dbReference type="PROSITE" id="PS50930"/>
    </source>
</evidence>
<name>K1LLM8_CECL9</name>
<dbReference type="GO" id="GO:0003677">
    <property type="term" value="F:DNA binding"/>
    <property type="evidence" value="ECO:0007669"/>
    <property type="project" value="InterPro"/>
</dbReference>
<organism evidence="4 5">
    <name type="scientific">Cecembia lonarensis (strain CCUG 58316 / KCTC 22772 / LW9)</name>
    <dbReference type="NCBI Taxonomy" id="1225176"/>
    <lineage>
        <taxon>Bacteria</taxon>
        <taxon>Pseudomonadati</taxon>
        <taxon>Bacteroidota</taxon>
        <taxon>Cytophagia</taxon>
        <taxon>Cytophagales</taxon>
        <taxon>Cyclobacteriaceae</taxon>
        <taxon>Cecembia</taxon>
    </lineage>
</organism>
<evidence type="ECO:0000259" key="2">
    <source>
        <dbReference type="PROSITE" id="PS50110"/>
    </source>
</evidence>
<dbReference type="Pfam" id="PF00072">
    <property type="entry name" value="Response_reg"/>
    <property type="match status" value="1"/>
</dbReference>
<dbReference type="SMART" id="SM00448">
    <property type="entry name" value="REC"/>
    <property type="match status" value="1"/>
</dbReference>
<evidence type="ECO:0000313" key="4">
    <source>
        <dbReference type="EMBL" id="EKB51273.1"/>
    </source>
</evidence>
<dbReference type="Gene3D" id="3.40.50.2300">
    <property type="match status" value="1"/>
</dbReference>
<sequence length="256" mass="29973">MKILVVEDEPLTFQRIKSLIKELRPSWEIVMHAQTITELEGVFHSELSFDLILCDIHLADGISFSALKGKNILQPIIFITAFDQYALNSFEHNCLDYVLKPIDKSRLERAFEKAERYISKETESTFTQGIIDQIIQEYSQKQFKRRFLAKSGSKLRFVNIEDVACFYVENGLTYMEETNSNRKAIVDFSLFELESGLLDPKVFYRINRSMIINIEHLIEMKPYLNGRLLLSLCTLNDRQIIVARERVNEFKSWINQ</sequence>
<feature type="domain" description="HTH LytTR-type" evidence="3">
    <location>
        <begin position="147"/>
        <end position="256"/>
    </location>
</feature>
<dbReference type="OrthoDB" id="1646880at2"/>
<dbReference type="InterPro" id="IPR011006">
    <property type="entry name" value="CheY-like_superfamily"/>
</dbReference>
<dbReference type="AlphaFoldDB" id="K1LLM8"/>
<dbReference type="InterPro" id="IPR046947">
    <property type="entry name" value="LytR-like"/>
</dbReference>
<dbReference type="Pfam" id="PF04397">
    <property type="entry name" value="LytTR"/>
    <property type="match status" value="1"/>
</dbReference>
<reference evidence="4 5" key="1">
    <citation type="journal article" date="2012" name="J. Bacteriol.">
        <title>Draft Genome Sequence of Cecembia lonarensis Strain LW9T, Isolated from Lonar Lake, a Haloalkaline Lake in India.</title>
        <authorList>
            <person name="Shivaji S."/>
            <person name="Ara S."/>
            <person name="Singh A."/>
            <person name="Pinnaka A.K."/>
        </authorList>
    </citation>
    <scope>NUCLEOTIDE SEQUENCE [LARGE SCALE GENOMIC DNA]</scope>
    <source>
        <strain evidence="4 5">LW9</strain>
    </source>
</reference>
<dbReference type="SMART" id="SM00850">
    <property type="entry name" value="LytTR"/>
    <property type="match status" value="1"/>
</dbReference>
<dbReference type="GO" id="GO:0000156">
    <property type="term" value="F:phosphorelay response regulator activity"/>
    <property type="evidence" value="ECO:0007669"/>
    <property type="project" value="InterPro"/>
</dbReference>
<dbReference type="InterPro" id="IPR001789">
    <property type="entry name" value="Sig_transdc_resp-reg_receiver"/>
</dbReference>